<accession>A0A2N5TM30</accession>
<evidence type="ECO:0000313" key="2">
    <source>
        <dbReference type="Proteomes" id="UP000235392"/>
    </source>
</evidence>
<protein>
    <submittedName>
        <fullName evidence="1">Uncharacterized protein</fullName>
    </submittedName>
</protein>
<organism evidence="1 2">
    <name type="scientific">Puccinia coronata f. sp. avenae</name>
    <dbReference type="NCBI Taxonomy" id="200324"/>
    <lineage>
        <taxon>Eukaryota</taxon>
        <taxon>Fungi</taxon>
        <taxon>Dikarya</taxon>
        <taxon>Basidiomycota</taxon>
        <taxon>Pucciniomycotina</taxon>
        <taxon>Pucciniomycetes</taxon>
        <taxon>Pucciniales</taxon>
        <taxon>Pucciniaceae</taxon>
        <taxon>Puccinia</taxon>
    </lineage>
</organism>
<sequence length="58" mass="5674">MAPVGAPSTVSQQPAAHGALPYTGGLKGGISCGERFASNGFVTRGGPAASIPKTNAVY</sequence>
<reference evidence="1 2" key="1">
    <citation type="submission" date="2017-11" db="EMBL/GenBank/DDBJ databases">
        <title>De novo assembly and phasing of dikaryotic genomes from two isolates of Puccinia coronata f. sp. avenae, the causal agent of oat crown rust.</title>
        <authorList>
            <person name="Miller M.E."/>
            <person name="Zhang Y."/>
            <person name="Omidvar V."/>
            <person name="Sperschneider J."/>
            <person name="Schwessinger B."/>
            <person name="Raley C."/>
            <person name="Palmer J.M."/>
            <person name="Garnica D."/>
            <person name="Upadhyaya N."/>
            <person name="Rathjen J."/>
            <person name="Taylor J.M."/>
            <person name="Park R.F."/>
            <person name="Dodds P.N."/>
            <person name="Hirsch C.D."/>
            <person name="Kianian S.F."/>
            <person name="Figueroa M."/>
        </authorList>
    </citation>
    <scope>NUCLEOTIDE SEQUENCE [LARGE SCALE GENOMIC DNA]</scope>
    <source>
        <strain evidence="1">12SD80</strain>
    </source>
</reference>
<name>A0A2N5TM30_9BASI</name>
<proteinExistence type="predicted"/>
<dbReference type="Proteomes" id="UP000235392">
    <property type="component" value="Unassembled WGS sequence"/>
</dbReference>
<dbReference type="AlphaFoldDB" id="A0A2N5TM30"/>
<gene>
    <name evidence="1" type="ORF">PCASD_25075</name>
</gene>
<dbReference type="EMBL" id="PGCI01000456">
    <property type="protein sequence ID" value="PLW26555.1"/>
    <property type="molecule type" value="Genomic_DNA"/>
</dbReference>
<evidence type="ECO:0000313" key="1">
    <source>
        <dbReference type="EMBL" id="PLW26555.1"/>
    </source>
</evidence>
<comment type="caution">
    <text evidence="1">The sequence shown here is derived from an EMBL/GenBank/DDBJ whole genome shotgun (WGS) entry which is preliminary data.</text>
</comment>